<evidence type="ECO:0000256" key="1">
    <source>
        <dbReference type="SAM" id="Phobius"/>
    </source>
</evidence>
<sequence>MFRQISEELIDDFCRCGKPTVRKTSWADGNAGRRYSACEKYRMLGGCTYHVWVYPRMCYRAQQLIPGLLKRAKKLEEEIARRKKWERLMLLAIVGLIVLCFLKVPSLLLSVPSLLTIDGYGLCTIPPPLIMNPPPNILEKLLASVSDLPGGLHMGLSTSGAELDV</sequence>
<name>A0A9N7P1W8_STRHE</name>
<gene>
    <name evidence="2" type="ORF">SHERM_07664</name>
</gene>
<protein>
    <recommendedName>
        <fullName evidence="4">GRF zinc finger containing protein</fullName>
    </recommendedName>
</protein>
<dbReference type="PANTHER" id="PTHR33248">
    <property type="entry name" value="ZINC ION-BINDING PROTEIN"/>
    <property type="match status" value="1"/>
</dbReference>
<dbReference type="OrthoDB" id="2822301at2759"/>
<organism evidence="2 3">
    <name type="scientific">Striga hermonthica</name>
    <name type="common">Purple witchweed</name>
    <name type="synonym">Buchnera hermonthica</name>
    <dbReference type="NCBI Taxonomy" id="68872"/>
    <lineage>
        <taxon>Eukaryota</taxon>
        <taxon>Viridiplantae</taxon>
        <taxon>Streptophyta</taxon>
        <taxon>Embryophyta</taxon>
        <taxon>Tracheophyta</taxon>
        <taxon>Spermatophyta</taxon>
        <taxon>Magnoliopsida</taxon>
        <taxon>eudicotyledons</taxon>
        <taxon>Gunneridae</taxon>
        <taxon>Pentapetalae</taxon>
        <taxon>asterids</taxon>
        <taxon>lamiids</taxon>
        <taxon>Lamiales</taxon>
        <taxon>Orobanchaceae</taxon>
        <taxon>Buchnereae</taxon>
        <taxon>Striga</taxon>
    </lineage>
</organism>
<keyword evidence="1" id="KW-0472">Membrane</keyword>
<proteinExistence type="predicted"/>
<evidence type="ECO:0008006" key="4">
    <source>
        <dbReference type="Google" id="ProtNLM"/>
    </source>
</evidence>
<dbReference type="EMBL" id="CACSLK010034598">
    <property type="protein sequence ID" value="CAA0841789.1"/>
    <property type="molecule type" value="Genomic_DNA"/>
</dbReference>
<dbReference type="Proteomes" id="UP001153555">
    <property type="component" value="Unassembled WGS sequence"/>
</dbReference>
<reference evidence="2" key="1">
    <citation type="submission" date="2019-12" db="EMBL/GenBank/DDBJ databases">
        <authorList>
            <person name="Scholes J."/>
        </authorList>
    </citation>
    <scope>NUCLEOTIDE SEQUENCE</scope>
</reference>
<dbReference type="AlphaFoldDB" id="A0A9N7P1W8"/>
<keyword evidence="3" id="KW-1185">Reference proteome</keyword>
<evidence type="ECO:0000313" key="3">
    <source>
        <dbReference type="Proteomes" id="UP001153555"/>
    </source>
</evidence>
<evidence type="ECO:0000313" key="2">
    <source>
        <dbReference type="EMBL" id="CAA0841789.1"/>
    </source>
</evidence>
<keyword evidence="1" id="KW-0812">Transmembrane</keyword>
<comment type="caution">
    <text evidence="2">The sequence shown here is derived from an EMBL/GenBank/DDBJ whole genome shotgun (WGS) entry which is preliminary data.</text>
</comment>
<feature type="transmembrane region" description="Helical" evidence="1">
    <location>
        <begin position="88"/>
        <end position="108"/>
    </location>
</feature>
<keyword evidence="1" id="KW-1133">Transmembrane helix</keyword>
<accession>A0A9N7P1W8</accession>